<keyword evidence="3 8" id="KW-0732">Signal</keyword>
<keyword evidence="11" id="KW-1185">Reference proteome</keyword>
<evidence type="ECO:0000256" key="2">
    <source>
        <dbReference type="ARBA" id="ARBA00022525"/>
    </source>
</evidence>
<protein>
    <submittedName>
        <fullName evidence="10">Transmembrane protease serine 9</fullName>
    </submittedName>
</protein>
<evidence type="ECO:0000256" key="1">
    <source>
        <dbReference type="ARBA" id="ARBA00004613"/>
    </source>
</evidence>
<gene>
    <name evidence="10" type="ORF">BV898_03520</name>
</gene>
<dbReference type="PANTHER" id="PTHR24252:SF7">
    <property type="entry name" value="HYALIN"/>
    <property type="match status" value="1"/>
</dbReference>
<evidence type="ECO:0000256" key="4">
    <source>
        <dbReference type="ARBA" id="ARBA00023157"/>
    </source>
</evidence>
<dbReference type="OrthoDB" id="5565075at2759"/>
<feature type="compositionally biased region" description="Low complexity" evidence="7">
    <location>
        <begin position="34"/>
        <end position="48"/>
    </location>
</feature>
<accession>A0A1W0X5S9</accession>
<reference evidence="11" key="1">
    <citation type="submission" date="2017-01" db="EMBL/GenBank/DDBJ databases">
        <title>Comparative genomics of anhydrobiosis in the tardigrade Hypsibius dujardini.</title>
        <authorList>
            <person name="Yoshida Y."/>
            <person name="Koutsovoulos G."/>
            <person name="Laetsch D."/>
            <person name="Stevens L."/>
            <person name="Kumar S."/>
            <person name="Horikawa D."/>
            <person name="Ishino K."/>
            <person name="Komine S."/>
            <person name="Tomita M."/>
            <person name="Blaxter M."/>
            <person name="Arakawa K."/>
        </authorList>
    </citation>
    <scope>NUCLEOTIDE SEQUENCE [LARGE SCALE GENOMIC DNA]</scope>
    <source>
        <strain evidence="11">Z151</strain>
    </source>
</reference>
<dbReference type="PROSITE" id="PS00134">
    <property type="entry name" value="TRYPSIN_HIS"/>
    <property type="match status" value="1"/>
</dbReference>
<feature type="signal peptide" evidence="8">
    <location>
        <begin position="1"/>
        <end position="21"/>
    </location>
</feature>
<dbReference type="PANTHER" id="PTHR24252">
    <property type="entry name" value="ACROSIN-RELATED"/>
    <property type="match status" value="1"/>
</dbReference>
<dbReference type="GO" id="GO:0005576">
    <property type="term" value="C:extracellular region"/>
    <property type="evidence" value="ECO:0007669"/>
    <property type="project" value="UniProtKB-SubCell"/>
</dbReference>
<feature type="region of interest" description="Disordered" evidence="7">
    <location>
        <begin position="34"/>
        <end position="57"/>
    </location>
</feature>
<evidence type="ECO:0000256" key="7">
    <source>
        <dbReference type="SAM" id="MobiDB-lite"/>
    </source>
</evidence>
<dbReference type="FunFam" id="2.40.10.10:FF:000068">
    <property type="entry name" value="transmembrane protease serine 2"/>
    <property type="match status" value="1"/>
</dbReference>
<name>A0A1W0X5S9_HYPEX</name>
<evidence type="ECO:0000259" key="9">
    <source>
        <dbReference type="PROSITE" id="PS50240"/>
    </source>
</evidence>
<keyword evidence="6 10" id="KW-0645">Protease</keyword>
<dbReference type="EMBL" id="MTYJ01000016">
    <property type="protein sequence ID" value="OQV22691.1"/>
    <property type="molecule type" value="Genomic_DNA"/>
</dbReference>
<evidence type="ECO:0000256" key="6">
    <source>
        <dbReference type="RuleBase" id="RU363034"/>
    </source>
</evidence>
<feature type="chain" id="PRO_5012348104" evidence="8">
    <location>
        <begin position="22"/>
        <end position="352"/>
    </location>
</feature>
<dbReference type="InterPro" id="IPR001254">
    <property type="entry name" value="Trypsin_dom"/>
</dbReference>
<evidence type="ECO:0000256" key="8">
    <source>
        <dbReference type="SAM" id="SignalP"/>
    </source>
</evidence>
<keyword evidence="2" id="KW-0964">Secreted</keyword>
<keyword evidence="6" id="KW-0720">Serine protease</keyword>
<dbReference type="InterPro" id="IPR009003">
    <property type="entry name" value="Peptidase_S1_PA"/>
</dbReference>
<comment type="caution">
    <text evidence="10">The sequence shown here is derived from an EMBL/GenBank/DDBJ whole genome shotgun (WGS) entry which is preliminary data.</text>
</comment>
<dbReference type="InterPro" id="IPR043504">
    <property type="entry name" value="Peptidase_S1_PA_chymotrypsin"/>
</dbReference>
<keyword evidence="5" id="KW-0325">Glycoprotein</keyword>
<dbReference type="FunFam" id="2.40.10.10:FF:000054">
    <property type="entry name" value="Complement C1r subcomponent"/>
    <property type="match status" value="1"/>
</dbReference>
<dbReference type="GO" id="GO:0006508">
    <property type="term" value="P:proteolysis"/>
    <property type="evidence" value="ECO:0007669"/>
    <property type="project" value="UniProtKB-KW"/>
</dbReference>
<dbReference type="Proteomes" id="UP000192578">
    <property type="component" value="Unassembled WGS sequence"/>
</dbReference>
<keyword evidence="10" id="KW-0472">Membrane</keyword>
<dbReference type="InterPro" id="IPR001314">
    <property type="entry name" value="Peptidase_S1A"/>
</dbReference>
<evidence type="ECO:0000313" key="10">
    <source>
        <dbReference type="EMBL" id="OQV22691.1"/>
    </source>
</evidence>
<sequence>MISDRTLVFFTIIGWSAVVSAADTAYGGGYGAATTQGTTKTTAAQTAAPDKGGDAEEGRTCGLPGAAGVVIAKSAANHSSIFSGKKQHRSHLVFPTIVGGTVAAENQLCWQVTLSLDLGNGFVGGCGGTIIGASTILTAAHCFFPEKPKPQNVFAKAVTVVTGALKSSATPEDDKSGCSDSYSVTKLTIHPEYNPKTAENDIAVMTLDRPISFVNKSCQCLICIEDREPPVGDVCLVSGTGAEFSESEADSNPMKYVSVPILENVKSLCSMSNPETDQDKTLCAGGVVGKDSCQGDSGGPLVCRSPLDQNLYSAGVVSQGIGCGGSLGGKYTKTKFFLPWIRLTAEPDTIGG</sequence>
<dbReference type="CDD" id="cd00190">
    <property type="entry name" value="Tryp_SPc"/>
    <property type="match status" value="1"/>
</dbReference>
<dbReference type="InterPro" id="IPR033116">
    <property type="entry name" value="TRYPSIN_SER"/>
</dbReference>
<dbReference type="GO" id="GO:0004252">
    <property type="term" value="F:serine-type endopeptidase activity"/>
    <property type="evidence" value="ECO:0007669"/>
    <property type="project" value="InterPro"/>
</dbReference>
<dbReference type="SUPFAM" id="SSF50494">
    <property type="entry name" value="Trypsin-like serine proteases"/>
    <property type="match status" value="1"/>
</dbReference>
<dbReference type="SMART" id="SM00020">
    <property type="entry name" value="Tryp_SPc"/>
    <property type="match status" value="1"/>
</dbReference>
<keyword evidence="6" id="KW-0378">Hydrolase</keyword>
<dbReference type="PROSITE" id="PS50240">
    <property type="entry name" value="TRYPSIN_DOM"/>
    <property type="match status" value="1"/>
</dbReference>
<dbReference type="AlphaFoldDB" id="A0A1W0X5S9"/>
<dbReference type="Pfam" id="PF00089">
    <property type="entry name" value="Trypsin"/>
    <property type="match status" value="1"/>
</dbReference>
<proteinExistence type="predicted"/>
<evidence type="ECO:0000313" key="11">
    <source>
        <dbReference type="Proteomes" id="UP000192578"/>
    </source>
</evidence>
<organism evidence="10 11">
    <name type="scientific">Hypsibius exemplaris</name>
    <name type="common">Freshwater tardigrade</name>
    <dbReference type="NCBI Taxonomy" id="2072580"/>
    <lineage>
        <taxon>Eukaryota</taxon>
        <taxon>Metazoa</taxon>
        <taxon>Ecdysozoa</taxon>
        <taxon>Tardigrada</taxon>
        <taxon>Eutardigrada</taxon>
        <taxon>Parachela</taxon>
        <taxon>Hypsibioidea</taxon>
        <taxon>Hypsibiidae</taxon>
        <taxon>Hypsibius</taxon>
    </lineage>
</organism>
<dbReference type="Gene3D" id="2.40.10.10">
    <property type="entry name" value="Trypsin-like serine proteases"/>
    <property type="match status" value="2"/>
</dbReference>
<dbReference type="InterPro" id="IPR018114">
    <property type="entry name" value="TRYPSIN_HIS"/>
</dbReference>
<comment type="subcellular location">
    <subcellularLocation>
        <location evidence="1">Secreted</location>
    </subcellularLocation>
</comment>
<dbReference type="PRINTS" id="PR00722">
    <property type="entry name" value="CHYMOTRYPSIN"/>
</dbReference>
<feature type="domain" description="Peptidase S1" evidence="9">
    <location>
        <begin position="97"/>
        <end position="346"/>
    </location>
</feature>
<evidence type="ECO:0000256" key="5">
    <source>
        <dbReference type="ARBA" id="ARBA00023180"/>
    </source>
</evidence>
<dbReference type="PROSITE" id="PS00135">
    <property type="entry name" value="TRYPSIN_SER"/>
    <property type="match status" value="1"/>
</dbReference>
<keyword evidence="10" id="KW-0812">Transmembrane</keyword>
<evidence type="ECO:0000256" key="3">
    <source>
        <dbReference type="ARBA" id="ARBA00022729"/>
    </source>
</evidence>
<keyword evidence="4" id="KW-1015">Disulfide bond</keyword>